<dbReference type="PROSITE" id="PS50995">
    <property type="entry name" value="HTH_MARR_2"/>
    <property type="match status" value="1"/>
</dbReference>
<dbReference type="HOGENOM" id="CLU_083287_27_3_9"/>
<gene>
    <name evidence="5" type="ORF">HMPREF9453_01472</name>
</gene>
<evidence type="ECO:0000256" key="1">
    <source>
        <dbReference type="ARBA" id="ARBA00023015"/>
    </source>
</evidence>
<dbReference type="GO" id="GO:0003677">
    <property type="term" value="F:DNA binding"/>
    <property type="evidence" value="ECO:0007669"/>
    <property type="project" value="UniProtKB-KW"/>
</dbReference>
<dbReference type="PATRIC" id="fig|742743.3.peg.1504"/>
<dbReference type="InterPro" id="IPR023187">
    <property type="entry name" value="Tscrpt_reg_MarR-type_CS"/>
</dbReference>
<accession>H1D1I4</accession>
<reference evidence="5 6" key="1">
    <citation type="submission" date="2011-11" db="EMBL/GenBank/DDBJ databases">
        <title>The Genome Sequence of Dialister succinatiphilus YIT 11850.</title>
        <authorList>
            <consortium name="The Broad Institute Genome Sequencing Platform"/>
            <person name="Earl A."/>
            <person name="Ward D."/>
            <person name="Feldgarden M."/>
            <person name="Gevers D."/>
            <person name="Morotomi M."/>
            <person name="Young S.K."/>
            <person name="Zeng Q."/>
            <person name="Gargeya S."/>
            <person name="Fitzgerald M."/>
            <person name="Haas B."/>
            <person name="Abouelleil A."/>
            <person name="Alvarado L."/>
            <person name="Arachchi H.M."/>
            <person name="Berlin A."/>
            <person name="Brown A."/>
            <person name="Chapman S.B."/>
            <person name="Dunbar C."/>
            <person name="Gearin G."/>
            <person name="Goldberg J."/>
            <person name="Griggs A."/>
            <person name="Gujja S."/>
            <person name="Heiman D."/>
            <person name="Howarth C."/>
            <person name="Lui A."/>
            <person name="MacDonald P.J.P."/>
            <person name="Montmayeur A."/>
            <person name="Murphy C."/>
            <person name="Neiman D."/>
            <person name="Pearson M."/>
            <person name="Priest M."/>
            <person name="Roberts A."/>
            <person name="Saif S."/>
            <person name="Shea T."/>
            <person name="Sisk P."/>
            <person name="Stolte C."/>
            <person name="Sykes S."/>
            <person name="Wortman J."/>
            <person name="Nusbaum C."/>
            <person name="Birren B."/>
        </authorList>
    </citation>
    <scope>NUCLEOTIDE SEQUENCE [LARGE SCALE GENOMIC DNA]</scope>
    <source>
        <strain evidence="5 6">YIT 11850</strain>
    </source>
</reference>
<dbReference type="InterPro" id="IPR036388">
    <property type="entry name" value="WH-like_DNA-bd_sf"/>
</dbReference>
<sequence length="162" mass="18507">MYRNFVFPSREELASHAREMPEIHPDDVITMLTVMKAAEEIKGKTDGILERRYHMSQGKLCVMIILHQHREGLAPSKLAVMAGVTKATISVMLARMERDGLVKKSVNADDGRARLVYLTDKGREEMDSILPDHYVRISRLIGRLDEGEKKELVRLLHKIVDE</sequence>
<dbReference type="Pfam" id="PF01047">
    <property type="entry name" value="MarR"/>
    <property type="match status" value="1"/>
</dbReference>
<dbReference type="STRING" id="742743.HMPREF9453_01472"/>
<dbReference type="PROSITE" id="PS01117">
    <property type="entry name" value="HTH_MARR_1"/>
    <property type="match status" value="1"/>
</dbReference>
<protein>
    <recommendedName>
        <fullName evidence="4">HTH marR-type domain-containing protein</fullName>
    </recommendedName>
</protein>
<dbReference type="GO" id="GO:0006950">
    <property type="term" value="P:response to stress"/>
    <property type="evidence" value="ECO:0007669"/>
    <property type="project" value="TreeGrafter"/>
</dbReference>
<organism evidence="5 6">
    <name type="scientific">Dialister succinatiphilus YIT 11850</name>
    <dbReference type="NCBI Taxonomy" id="742743"/>
    <lineage>
        <taxon>Bacteria</taxon>
        <taxon>Bacillati</taxon>
        <taxon>Bacillota</taxon>
        <taxon>Negativicutes</taxon>
        <taxon>Veillonellales</taxon>
        <taxon>Veillonellaceae</taxon>
        <taxon>Dialister</taxon>
    </lineage>
</organism>
<dbReference type="InterPro" id="IPR039422">
    <property type="entry name" value="MarR/SlyA-like"/>
</dbReference>
<dbReference type="GO" id="GO:0003700">
    <property type="term" value="F:DNA-binding transcription factor activity"/>
    <property type="evidence" value="ECO:0007669"/>
    <property type="project" value="InterPro"/>
</dbReference>
<dbReference type="PANTHER" id="PTHR33164">
    <property type="entry name" value="TRANSCRIPTIONAL REGULATOR, MARR FAMILY"/>
    <property type="match status" value="1"/>
</dbReference>
<dbReference type="Proteomes" id="UP000003277">
    <property type="component" value="Unassembled WGS sequence"/>
</dbReference>
<keyword evidence="1" id="KW-0805">Transcription regulation</keyword>
<dbReference type="SUPFAM" id="SSF46785">
    <property type="entry name" value="Winged helix' DNA-binding domain"/>
    <property type="match status" value="1"/>
</dbReference>
<dbReference type="RefSeq" id="WP_008859966.1">
    <property type="nucleotide sequence ID" value="NZ_JH591188.1"/>
</dbReference>
<dbReference type="InterPro" id="IPR000835">
    <property type="entry name" value="HTH_MarR-typ"/>
</dbReference>
<evidence type="ECO:0000256" key="3">
    <source>
        <dbReference type="ARBA" id="ARBA00023163"/>
    </source>
</evidence>
<evidence type="ECO:0000259" key="4">
    <source>
        <dbReference type="PROSITE" id="PS50995"/>
    </source>
</evidence>
<evidence type="ECO:0000256" key="2">
    <source>
        <dbReference type="ARBA" id="ARBA00023125"/>
    </source>
</evidence>
<dbReference type="InterPro" id="IPR036390">
    <property type="entry name" value="WH_DNA-bd_sf"/>
</dbReference>
<keyword evidence="6" id="KW-1185">Reference proteome</keyword>
<evidence type="ECO:0000313" key="6">
    <source>
        <dbReference type="Proteomes" id="UP000003277"/>
    </source>
</evidence>
<keyword evidence="2" id="KW-0238">DNA-binding</keyword>
<dbReference type="PRINTS" id="PR00598">
    <property type="entry name" value="HTHMARR"/>
</dbReference>
<dbReference type="Gene3D" id="1.10.10.10">
    <property type="entry name" value="Winged helix-like DNA-binding domain superfamily/Winged helix DNA-binding domain"/>
    <property type="match status" value="1"/>
</dbReference>
<comment type="caution">
    <text evidence="5">The sequence shown here is derived from an EMBL/GenBank/DDBJ whole genome shotgun (WGS) entry which is preliminary data.</text>
</comment>
<dbReference type="OrthoDB" id="6400170at2"/>
<dbReference type="AlphaFoldDB" id="H1D1I4"/>
<proteinExistence type="predicted"/>
<dbReference type="eggNOG" id="COG1846">
    <property type="taxonomic scope" value="Bacteria"/>
</dbReference>
<keyword evidence="3" id="KW-0804">Transcription</keyword>
<evidence type="ECO:0000313" key="5">
    <source>
        <dbReference type="EMBL" id="EHO62607.1"/>
    </source>
</evidence>
<name>H1D1I4_9FIRM</name>
<dbReference type="PANTHER" id="PTHR33164:SF43">
    <property type="entry name" value="HTH-TYPE TRANSCRIPTIONAL REPRESSOR YETL"/>
    <property type="match status" value="1"/>
</dbReference>
<feature type="domain" description="HTH marR-type" evidence="4">
    <location>
        <begin position="27"/>
        <end position="161"/>
    </location>
</feature>
<dbReference type="EMBL" id="ADLT01000049">
    <property type="protein sequence ID" value="EHO62607.1"/>
    <property type="molecule type" value="Genomic_DNA"/>
</dbReference>
<dbReference type="SMART" id="SM00347">
    <property type="entry name" value="HTH_MARR"/>
    <property type="match status" value="1"/>
</dbReference>